<organism evidence="3 4">
    <name type="scientific">Nitrosomonas ureae</name>
    <dbReference type="NCBI Taxonomy" id="44577"/>
    <lineage>
        <taxon>Bacteria</taxon>
        <taxon>Pseudomonadati</taxon>
        <taxon>Pseudomonadota</taxon>
        <taxon>Betaproteobacteria</taxon>
        <taxon>Nitrosomonadales</taxon>
        <taxon>Nitrosomonadaceae</taxon>
        <taxon>Nitrosomonas</taxon>
    </lineage>
</organism>
<keyword evidence="1" id="KW-0812">Transmembrane</keyword>
<dbReference type="Proteomes" id="UP000236753">
    <property type="component" value="Unassembled WGS sequence"/>
</dbReference>
<evidence type="ECO:0000313" key="3">
    <source>
        <dbReference type="EMBL" id="SEF39102.1"/>
    </source>
</evidence>
<name>A0A1H5RL75_9PROT</name>
<evidence type="ECO:0000313" key="4">
    <source>
        <dbReference type="Proteomes" id="UP000236753"/>
    </source>
</evidence>
<accession>A0A1H5RL75</accession>
<evidence type="ECO:0000259" key="2">
    <source>
        <dbReference type="Pfam" id="PF13400"/>
    </source>
</evidence>
<gene>
    <name evidence="3" type="ORF">SAMN05216334_10181</name>
</gene>
<dbReference type="Pfam" id="PF13400">
    <property type="entry name" value="Tad"/>
    <property type="match status" value="1"/>
</dbReference>
<dbReference type="AlphaFoldDB" id="A0A1H5RL75"/>
<protein>
    <submittedName>
        <fullName evidence="3">Putative Flp pilus-assembly TadE/G-like</fullName>
    </submittedName>
</protein>
<feature type="transmembrane region" description="Helical" evidence="1">
    <location>
        <begin position="25"/>
        <end position="45"/>
    </location>
</feature>
<sequence length="425" mass="43514">MRSMNTPSLGKRYQGNLNIEKERGVVAIMVALSMAVLIGFVGLALDLGKLFVTKSELQNSADACALAAARELTGASTNQLTLAEAAGITAGISNNVQFQNDPVTVNADDVTFSETLNGTYLTKDAVANVLTMRFARCTVQRTGIANWFVQVLGIGDQQVSATAVASLVPGQTTCAVPAGVCQADIAAAVPGTWIQGVLGPSGDLTGGFKWIDYSPPGGGASELSDLLTGTGSCNLPAVGSIVGQGGVISSLSRAWNSRFGIYRNPVEDTPGQPGFAVPDKTGFAYTEVTWPSQFNAFSDFATHRGNPPAAYQGDGATGLNAQGGGAVTVDPTFLQQHGADRRLATVAVVDCDVLNAGGPTAPVLSWACILMLHPINFNSGGSGTGADRMYVEYLGQSNDPLSPCASSGAVGGPGSVGPLVPALVQ</sequence>
<reference evidence="3 4" key="1">
    <citation type="submission" date="2016-10" db="EMBL/GenBank/DDBJ databases">
        <authorList>
            <person name="de Groot N.N."/>
        </authorList>
    </citation>
    <scope>NUCLEOTIDE SEQUENCE [LARGE SCALE GENOMIC DNA]</scope>
    <source>
        <strain evidence="3 4">Nm13</strain>
    </source>
</reference>
<evidence type="ECO:0000256" key="1">
    <source>
        <dbReference type="SAM" id="Phobius"/>
    </source>
</evidence>
<feature type="domain" description="Putative Flp pilus-assembly TadG-like N-terminal" evidence="2">
    <location>
        <begin position="24"/>
        <end position="70"/>
    </location>
</feature>
<proteinExistence type="predicted"/>
<keyword evidence="1" id="KW-1133">Transmembrane helix</keyword>
<keyword evidence="1" id="KW-0472">Membrane</keyword>
<dbReference type="EMBL" id="FNUX01000001">
    <property type="protein sequence ID" value="SEF39102.1"/>
    <property type="molecule type" value="Genomic_DNA"/>
</dbReference>
<dbReference type="InterPro" id="IPR028087">
    <property type="entry name" value="Tad_N"/>
</dbReference>